<protein>
    <submittedName>
        <fullName evidence="1">Uncharacterized protein</fullName>
    </submittedName>
</protein>
<keyword evidence="2" id="KW-1185">Reference proteome</keyword>
<dbReference type="AlphaFoldDB" id="A0A397W553"/>
<reference evidence="1 2" key="1">
    <citation type="submission" date="2018-06" db="EMBL/GenBank/DDBJ databases">
        <title>Comparative genomics reveals the genomic features of Rhizophagus irregularis, R. cerebriforme, R. diaphanum and Gigaspora rosea, and their symbiotic lifestyle signature.</title>
        <authorList>
            <person name="Morin E."/>
            <person name="San Clemente H."/>
            <person name="Chen E.C.H."/>
            <person name="De La Providencia I."/>
            <person name="Hainaut M."/>
            <person name="Kuo A."/>
            <person name="Kohler A."/>
            <person name="Murat C."/>
            <person name="Tang N."/>
            <person name="Roy S."/>
            <person name="Loubradou J."/>
            <person name="Henrissat B."/>
            <person name="Grigoriev I.V."/>
            <person name="Corradi N."/>
            <person name="Roux C."/>
            <person name="Martin F.M."/>
        </authorList>
    </citation>
    <scope>NUCLEOTIDE SEQUENCE [LARGE SCALE GENOMIC DNA]</scope>
    <source>
        <strain evidence="1 2">DAOM 194757</strain>
    </source>
</reference>
<proteinExistence type="predicted"/>
<dbReference type="OrthoDB" id="2419771at2759"/>
<evidence type="ECO:0000313" key="2">
    <source>
        <dbReference type="Proteomes" id="UP000266673"/>
    </source>
</evidence>
<dbReference type="Proteomes" id="UP000266673">
    <property type="component" value="Unassembled WGS sequence"/>
</dbReference>
<organism evidence="1 2">
    <name type="scientific">Gigaspora rosea</name>
    <dbReference type="NCBI Taxonomy" id="44941"/>
    <lineage>
        <taxon>Eukaryota</taxon>
        <taxon>Fungi</taxon>
        <taxon>Fungi incertae sedis</taxon>
        <taxon>Mucoromycota</taxon>
        <taxon>Glomeromycotina</taxon>
        <taxon>Glomeromycetes</taxon>
        <taxon>Diversisporales</taxon>
        <taxon>Gigasporaceae</taxon>
        <taxon>Gigaspora</taxon>
    </lineage>
</organism>
<sequence length="95" mass="10697">MATGTSISSALPSFLASITAHSPKTLNPVETAEPTFLNFGPGVILYQQRGLTAKHKTYRFFKNLYQYEEREVIFKIDSKLDALTNQYLAPNLKKD</sequence>
<name>A0A397W553_9GLOM</name>
<comment type="caution">
    <text evidence="1">The sequence shown here is derived from an EMBL/GenBank/DDBJ whole genome shotgun (WGS) entry which is preliminary data.</text>
</comment>
<dbReference type="EMBL" id="QKWP01000099">
    <property type="protein sequence ID" value="RIB27413.1"/>
    <property type="molecule type" value="Genomic_DNA"/>
</dbReference>
<gene>
    <name evidence="1" type="ORF">C2G38_2160641</name>
</gene>
<accession>A0A397W553</accession>
<evidence type="ECO:0000313" key="1">
    <source>
        <dbReference type="EMBL" id="RIB27413.1"/>
    </source>
</evidence>